<comment type="cofactor">
    <cofactor evidence="1">
        <name>Mn(2+)</name>
        <dbReference type="ChEBI" id="CHEBI:29035"/>
    </cofactor>
</comment>
<keyword evidence="11" id="KW-0269">Exonuclease</keyword>
<dbReference type="GO" id="GO:0046872">
    <property type="term" value="F:metal ion binding"/>
    <property type="evidence" value="ECO:0007669"/>
    <property type="project" value="UniProtKB-KW"/>
</dbReference>
<name>A0A2W7QRI1_9BACT</name>
<accession>A0A2W7QRI1</accession>
<dbReference type="InterPro" id="IPR051547">
    <property type="entry name" value="TDP2-like"/>
</dbReference>
<reference evidence="11 12" key="1">
    <citation type="submission" date="2018-06" db="EMBL/GenBank/DDBJ databases">
        <title>Genomic Encyclopedia of Archaeal and Bacterial Type Strains, Phase II (KMG-II): from individual species to whole genera.</title>
        <authorList>
            <person name="Goeker M."/>
        </authorList>
    </citation>
    <scope>NUCLEOTIDE SEQUENCE [LARGE SCALE GENOMIC DNA]</scope>
    <source>
        <strain evidence="11 12">DSM 19830</strain>
    </source>
</reference>
<evidence type="ECO:0000256" key="3">
    <source>
        <dbReference type="ARBA" id="ARBA00022722"/>
    </source>
</evidence>
<keyword evidence="3" id="KW-0540">Nuclease</keyword>
<evidence type="ECO:0000259" key="10">
    <source>
        <dbReference type="Pfam" id="PF03372"/>
    </source>
</evidence>
<dbReference type="Proteomes" id="UP000248882">
    <property type="component" value="Unassembled WGS sequence"/>
</dbReference>
<dbReference type="InterPro" id="IPR036691">
    <property type="entry name" value="Endo/exonu/phosph_ase_sf"/>
</dbReference>
<dbReference type="GO" id="GO:0004527">
    <property type="term" value="F:exonuclease activity"/>
    <property type="evidence" value="ECO:0007669"/>
    <property type="project" value="UniProtKB-KW"/>
</dbReference>
<dbReference type="InterPro" id="IPR005135">
    <property type="entry name" value="Endo/exonuclease/phosphatase"/>
</dbReference>
<proteinExistence type="predicted"/>
<dbReference type="PANTHER" id="PTHR15822">
    <property type="entry name" value="TRAF AND TNF RECEPTOR-ASSOCIATED PROTEIN"/>
    <property type="match status" value="1"/>
</dbReference>
<keyword evidence="4" id="KW-0479">Metal-binding</keyword>
<feature type="signal peptide" evidence="9">
    <location>
        <begin position="1"/>
        <end position="23"/>
    </location>
</feature>
<feature type="domain" description="Endonuclease/exonuclease/phosphatase" evidence="10">
    <location>
        <begin position="33"/>
        <end position="289"/>
    </location>
</feature>
<keyword evidence="7" id="KW-0460">Magnesium</keyword>
<feature type="chain" id="PRO_5015965237" evidence="9">
    <location>
        <begin position="24"/>
        <end position="302"/>
    </location>
</feature>
<dbReference type="SUPFAM" id="SSF56219">
    <property type="entry name" value="DNase I-like"/>
    <property type="match status" value="1"/>
</dbReference>
<keyword evidence="12" id="KW-1185">Reference proteome</keyword>
<dbReference type="EMBL" id="QKZT01000013">
    <property type="protein sequence ID" value="PZX49866.1"/>
    <property type="molecule type" value="Genomic_DNA"/>
</dbReference>
<dbReference type="OrthoDB" id="9778989at2"/>
<protein>
    <submittedName>
        <fullName evidence="11">Exonuclease III</fullName>
    </submittedName>
</protein>
<dbReference type="RefSeq" id="WP_111320682.1">
    <property type="nucleotide sequence ID" value="NZ_QKZT01000013.1"/>
</dbReference>
<comment type="caution">
    <text evidence="11">The sequence shown here is derived from an EMBL/GenBank/DDBJ whole genome shotgun (WGS) entry which is preliminary data.</text>
</comment>
<keyword evidence="8" id="KW-0234">DNA repair</keyword>
<keyword evidence="6" id="KW-0378">Hydrolase</keyword>
<evidence type="ECO:0000256" key="1">
    <source>
        <dbReference type="ARBA" id="ARBA00001936"/>
    </source>
</evidence>
<evidence type="ECO:0000313" key="12">
    <source>
        <dbReference type="Proteomes" id="UP000248882"/>
    </source>
</evidence>
<evidence type="ECO:0000256" key="6">
    <source>
        <dbReference type="ARBA" id="ARBA00022801"/>
    </source>
</evidence>
<evidence type="ECO:0000256" key="5">
    <source>
        <dbReference type="ARBA" id="ARBA00022763"/>
    </source>
</evidence>
<sequence>MRLFCRTLFLTLFILGYSLTAFAEEKVKPLKVMTYNIWNGFDWGKDTTRHESLIQWLKGQNPDVLALQELCGYTEEKLRQDAAKWGHPYVQILKEKGYPTALTSKEPIELIEKNVDNFWHGLLHVKTFGIDFFVVHLSPSDSDTRLREAQQVKSRIQELQSDSYIILGDFNSESPFDAYWLESKKELKSKMLSSANEKYSNLRLGEFDYAPMAEFLGIPAIDLSLGKANLEESFTFPSPALIGLYDQTPETILQNRVRIDYILASPALAQTCSQVKIFNQGATEKLSDHFPMMAEFQIPIKD</sequence>
<evidence type="ECO:0000256" key="9">
    <source>
        <dbReference type="SAM" id="SignalP"/>
    </source>
</evidence>
<evidence type="ECO:0000256" key="7">
    <source>
        <dbReference type="ARBA" id="ARBA00022842"/>
    </source>
</evidence>
<dbReference type="Gene3D" id="3.60.10.10">
    <property type="entry name" value="Endonuclease/exonuclease/phosphatase"/>
    <property type="match status" value="1"/>
</dbReference>
<keyword evidence="9" id="KW-0732">Signal</keyword>
<organism evidence="11 12">
    <name type="scientific">Algoriphagus chordae</name>
    <dbReference type="NCBI Taxonomy" id="237019"/>
    <lineage>
        <taxon>Bacteria</taxon>
        <taxon>Pseudomonadati</taxon>
        <taxon>Bacteroidota</taxon>
        <taxon>Cytophagia</taxon>
        <taxon>Cytophagales</taxon>
        <taxon>Cyclobacteriaceae</taxon>
        <taxon>Algoriphagus</taxon>
    </lineage>
</organism>
<dbReference type="AlphaFoldDB" id="A0A2W7QRI1"/>
<evidence type="ECO:0000313" key="11">
    <source>
        <dbReference type="EMBL" id="PZX49866.1"/>
    </source>
</evidence>
<evidence type="ECO:0000256" key="4">
    <source>
        <dbReference type="ARBA" id="ARBA00022723"/>
    </source>
</evidence>
<comment type="cofactor">
    <cofactor evidence="2">
        <name>Mg(2+)</name>
        <dbReference type="ChEBI" id="CHEBI:18420"/>
    </cofactor>
</comment>
<evidence type="ECO:0000256" key="8">
    <source>
        <dbReference type="ARBA" id="ARBA00023204"/>
    </source>
</evidence>
<keyword evidence="5" id="KW-0227">DNA damage</keyword>
<evidence type="ECO:0000256" key="2">
    <source>
        <dbReference type="ARBA" id="ARBA00001946"/>
    </source>
</evidence>
<dbReference type="Pfam" id="PF03372">
    <property type="entry name" value="Exo_endo_phos"/>
    <property type="match status" value="1"/>
</dbReference>
<gene>
    <name evidence="11" type="ORF">LV85_02929</name>
</gene>
<dbReference type="PANTHER" id="PTHR15822:SF4">
    <property type="entry name" value="TYROSYL-DNA PHOSPHODIESTERASE 2"/>
    <property type="match status" value="1"/>
</dbReference>
<dbReference type="GO" id="GO:0006281">
    <property type="term" value="P:DNA repair"/>
    <property type="evidence" value="ECO:0007669"/>
    <property type="project" value="UniProtKB-KW"/>
</dbReference>